<feature type="compositionally biased region" description="Basic and acidic residues" evidence="1">
    <location>
        <begin position="14"/>
        <end position="26"/>
    </location>
</feature>
<name>A0A8K0TK82_9PEZI</name>
<feature type="region of interest" description="Disordered" evidence="1">
    <location>
        <begin position="1"/>
        <end position="53"/>
    </location>
</feature>
<evidence type="ECO:0000256" key="1">
    <source>
        <dbReference type="SAM" id="MobiDB-lite"/>
    </source>
</evidence>
<comment type="caution">
    <text evidence="2">The sequence shown here is derived from an EMBL/GenBank/DDBJ whole genome shotgun (WGS) entry which is preliminary data.</text>
</comment>
<dbReference type="OrthoDB" id="3644718at2759"/>
<evidence type="ECO:0000313" key="2">
    <source>
        <dbReference type="EMBL" id="KAH7367913.1"/>
    </source>
</evidence>
<organism evidence="2 3">
    <name type="scientific">Plectosphaerella cucumerina</name>
    <dbReference type="NCBI Taxonomy" id="40658"/>
    <lineage>
        <taxon>Eukaryota</taxon>
        <taxon>Fungi</taxon>
        <taxon>Dikarya</taxon>
        <taxon>Ascomycota</taxon>
        <taxon>Pezizomycotina</taxon>
        <taxon>Sordariomycetes</taxon>
        <taxon>Hypocreomycetidae</taxon>
        <taxon>Glomerellales</taxon>
        <taxon>Plectosphaerellaceae</taxon>
        <taxon>Plectosphaerella</taxon>
    </lineage>
</organism>
<protein>
    <submittedName>
        <fullName evidence="2">Uncharacterized protein</fullName>
    </submittedName>
</protein>
<reference evidence="2" key="1">
    <citation type="journal article" date="2021" name="Nat. Commun.">
        <title>Genetic determinants of endophytism in the Arabidopsis root mycobiome.</title>
        <authorList>
            <person name="Mesny F."/>
            <person name="Miyauchi S."/>
            <person name="Thiergart T."/>
            <person name="Pickel B."/>
            <person name="Atanasova L."/>
            <person name="Karlsson M."/>
            <person name="Huettel B."/>
            <person name="Barry K.W."/>
            <person name="Haridas S."/>
            <person name="Chen C."/>
            <person name="Bauer D."/>
            <person name="Andreopoulos W."/>
            <person name="Pangilinan J."/>
            <person name="LaButti K."/>
            <person name="Riley R."/>
            <person name="Lipzen A."/>
            <person name="Clum A."/>
            <person name="Drula E."/>
            <person name="Henrissat B."/>
            <person name="Kohler A."/>
            <person name="Grigoriev I.V."/>
            <person name="Martin F.M."/>
            <person name="Hacquard S."/>
        </authorList>
    </citation>
    <scope>NUCLEOTIDE SEQUENCE</scope>
    <source>
        <strain evidence="2">MPI-CAGE-AT-0016</strain>
    </source>
</reference>
<accession>A0A8K0TK82</accession>
<sequence>MMHGMRPVVKAPSRRTESPRAGDAHDLGPTARRSEPGASADGPEHPTVPHRPLAIGVSGQQTREAGVSGSAWTIDSVVGLDDPIYAWHVRSLDVWIYGATNPLMDSWDQDDEKREIESHWPWRTGEKDAFSRLLAKYFKPDKVKDFMTNLEERKLEFFKVVLYFTLPRLRELRYSSPIQDDCTIDDLYWAQSYLKQGHPPVLQQLESVAVGVDLGATREHPRPLAELGPDTLIQLMCLPNLKSLYCYGLGCYNTTLLLGGRELETQPWQEAIKEPRSSSLEHLYLDCVKSWPKDLPAFQDYVASIPAALKTFVIRPQLTQPNDLGRPNINVESFALAVLKHQEDSIQSCVVYDHQARDPGLACLAKTQTAGEWGMRHHLNNFDAAASPEAALQLSLTTHINFFTTDVALSRLCVLTLHGDNPNEFLGWPECVDVLEEGIMALIRSKRNPRLRTIHLVGFQDRIGRVDTRSGTIRFQKAIIEGIKHSVDVYTSTTPMPLATLMDRRMALVPKAFRNECPAHGIQCANWHVGGSALQPVRRVRDLL</sequence>
<dbReference type="AlphaFoldDB" id="A0A8K0TK82"/>
<keyword evidence="3" id="KW-1185">Reference proteome</keyword>
<evidence type="ECO:0000313" key="3">
    <source>
        <dbReference type="Proteomes" id="UP000813385"/>
    </source>
</evidence>
<dbReference type="Proteomes" id="UP000813385">
    <property type="component" value="Unassembled WGS sequence"/>
</dbReference>
<gene>
    <name evidence="2" type="ORF">B0T11DRAFT_349321</name>
</gene>
<proteinExistence type="predicted"/>
<dbReference type="EMBL" id="JAGPXD010000002">
    <property type="protein sequence ID" value="KAH7367913.1"/>
    <property type="molecule type" value="Genomic_DNA"/>
</dbReference>